<evidence type="ECO:0000313" key="9">
    <source>
        <dbReference type="EMBL" id="ATG74389.1"/>
    </source>
</evidence>
<dbReference type="Proteomes" id="UP000217763">
    <property type="component" value="Chromosome"/>
</dbReference>
<dbReference type="Gene3D" id="1.10.287.950">
    <property type="entry name" value="Methyl-accepting chemotaxis protein"/>
    <property type="match status" value="1"/>
</dbReference>
<dbReference type="AlphaFoldDB" id="A0A291HQJ9"/>
<evidence type="ECO:0000313" key="10">
    <source>
        <dbReference type="Proteomes" id="UP000217763"/>
    </source>
</evidence>
<dbReference type="InterPro" id="IPR035965">
    <property type="entry name" value="PAS-like_dom_sf"/>
</dbReference>
<dbReference type="GO" id="GO:0006935">
    <property type="term" value="P:chemotaxis"/>
    <property type="evidence" value="ECO:0007669"/>
    <property type="project" value="UniProtKB-ARBA"/>
</dbReference>
<evidence type="ECO:0000256" key="4">
    <source>
        <dbReference type="PROSITE-ProRule" id="PRU00284"/>
    </source>
</evidence>
<keyword evidence="6" id="KW-0812">Transmembrane</keyword>
<feature type="domain" description="Methyl-accepting transducer" evidence="7">
    <location>
        <begin position="246"/>
        <end position="482"/>
    </location>
</feature>
<dbReference type="InterPro" id="IPR000014">
    <property type="entry name" value="PAS"/>
</dbReference>
<dbReference type="PROSITE" id="PS50111">
    <property type="entry name" value="CHEMOTAXIS_TRANSDUC_2"/>
    <property type="match status" value="1"/>
</dbReference>
<dbReference type="SUPFAM" id="SSF55785">
    <property type="entry name" value="PYP-like sensor domain (PAS domain)"/>
    <property type="match status" value="1"/>
</dbReference>
<sequence>MNSRNQHIIDEEVTYSDQEQLVSTTDLRGVITYANDIFCRVAGYHPEELVGQNHNIVRHPDMPRAAFQDLWEHIKAGQAWRGAVKNRCKDGRYYWVDAYVTPIYQQGKIVGYQSVRTKLDDRVRDRASQAYRQLLKQEQQKSLPRPRLKQAMPWLSAAGFLALLTGAFSQGGAGLLLWTLLPVAWLLLCHHRQLFGTRHFFHNLGRDYDSISRLVYSGDAPHAIADYHLKMWQARTRTILGRVDDATGSLKSLAGSLMQAMTGARDDLSRQDSDTHQIAAAIDEMSATATEITQNTQKAAENAEEAQHQCHLTQRQLEQTKQKIVELAREAEHAAEATFALTQESDRIGTLMSEIQGIADQTNLLALNAAIEAARAGEHGRGFAVVAEEVRALSTRTHGATEQIQSSIGQIQQTLAKWRSMMDANMEHSQECVNAAEAGSASLSRVVDEIDNIVGVTVQISAAAGQQQQVAEEISRNVHQISQASSANLDKIAQVEASGRQLLERSQGLNDMTRTFS</sequence>
<dbReference type="InterPro" id="IPR004089">
    <property type="entry name" value="MCPsignal_dom"/>
</dbReference>
<evidence type="ECO:0000259" key="7">
    <source>
        <dbReference type="PROSITE" id="PS50111"/>
    </source>
</evidence>
<comment type="similarity">
    <text evidence="3">Belongs to the methyl-accepting chemotaxis (MCP) protein family.</text>
</comment>
<name>A0A291HQJ9_9GAMM</name>
<dbReference type="Gene3D" id="3.30.450.20">
    <property type="entry name" value="PAS domain"/>
    <property type="match status" value="1"/>
</dbReference>
<dbReference type="EMBL" id="CP012621">
    <property type="protein sequence ID" value="ATG74389.1"/>
    <property type="molecule type" value="Genomic_DNA"/>
</dbReference>
<dbReference type="PANTHER" id="PTHR32089:SF52">
    <property type="entry name" value="CHEMOTAXIS SIGNAL TRANSDUCTION SYSTEM METHYL ACCEPTING SENSORY TRANSDUCER WITH PAS SENSORY DOMAIN"/>
    <property type="match status" value="1"/>
</dbReference>
<dbReference type="KEGG" id="zdf:AN401_11410"/>
<evidence type="ECO:0000256" key="5">
    <source>
        <dbReference type="SAM" id="Coils"/>
    </source>
</evidence>
<keyword evidence="9" id="KW-0675">Receptor</keyword>
<dbReference type="GO" id="GO:0007165">
    <property type="term" value="P:signal transduction"/>
    <property type="evidence" value="ECO:0007669"/>
    <property type="project" value="UniProtKB-KW"/>
</dbReference>
<dbReference type="Pfam" id="PF08447">
    <property type="entry name" value="PAS_3"/>
    <property type="match status" value="1"/>
</dbReference>
<keyword evidence="5" id="KW-0175">Coiled coil</keyword>
<evidence type="ECO:0000256" key="6">
    <source>
        <dbReference type="SAM" id="Phobius"/>
    </source>
</evidence>
<evidence type="ECO:0000259" key="8">
    <source>
        <dbReference type="PROSITE" id="PS50112"/>
    </source>
</evidence>
<dbReference type="PANTHER" id="PTHR32089">
    <property type="entry name" value="METHYL-ACCEPTING CHEMOTAXIS PROTEIN MCPB"/>
    <property type="match status" value="1"/>
</dbReference>
<accession>A0A291HQJ9</accession>
<evidence type="ECO:0000256" key="1">
    <source>
        <dbReference type="ARBA" id="ARBA00004370"/>
    </source>
</evidence>
<dbReference type="PROSITE" id="PS50112">
    <property type="entry name" value="PAS"/>
    <property type="match status" value="1"/>
</dbReference>
<reference evidence="10" key="1">
    <citation type="submission" date="2015-09" db="EMBL/GenBank/DDBJ databases">
        <authorList>
            <person name="Shao Z."/>
            <person name="Wang L."/>
        </authorList>
    </citation>
    <scope>NUCLEOTIDE SEQUENCE [LARGE SCALE GENOMIC DNA]</scope>
    <source>
        <strain evidence="10">F13-1</strain>
    </source>
</reference>
<comment type="subcellular location">
    <subcellularLocation>
        <location evidence="1">Membrane</location>
    </subcellularLocation>
</comment>
<keyword evidence="2 4" id="KW-0807">Transducer</keyword>
<evidence type="ECO:0000256" key="2">
    <source>
        <dbReference type="ARBA" id="ARBA00023224"/>
    </source>
</evidence>
<proteinExistence type="inferred from homology"/>
<dbReference type="CDD" id="cd00130">
    <property type="entry name" value="PAS"/>
    <property type="match status" value="1"/>
</dbReference>
<dbReference type="Pfam" id="PF00015">
    <property type="entry name" value="MCPsignal"/>
    <property type="match status" value="1"/>
</dbReference>
<dbReference type="GO" id="GO:0016020">
    <property type="term" value="C:membrane"/>
    <property type="evidence" value="ECO:0007669"/>
    <property type="project" value="UniProtKB-SubCell"/>
</dbReference>
<dbReference type="InterPro" id="IPR013655">
    <property type="entry name" value="PAS_fold_3"/>
</dbReference>
<feature type="domain" description="PAS" evidence="8">
    <location>
        <begin position="26"/>
        <end position="61"/>
    </location>
</feature>
<keyword evidence="6" id="KW-0472">Membrane</keyword>
<dbReference type="NCBIfam" id="TIGR00229">
    <property type="entry name" value="sensory_box"/>
    <property type="match status" value="1"/>
</dbReference>
<gene>
    <name evidence="9" type="ORF">AN401_11410</name>
</gene>
<dbReference type="FunFam" id="1.10.287.950:FF:000001">
    <property type="entry name" value="Methyl-accepting chemotaxis sensory transducer"/>
    <property type="match status" value="1"/>
</dbReference>
<dbReference type="InterPro" id="IPR001610">
    <property type="entry name" value="PAC"/>
</dbReference>
<keyword evidence="10" id="KW-1185">Reference proteome</keyword>
<organism evidence="9 10">
    <name type="scientific">Zobellella denitrificans</name>
    <dbReference type="NCBI Taxonomy" id="347534"/>
    <lineage>
        <taxon>Bacteria</taxon>
        <taxon>Pseudomonadati</taxon>
        <taxon>Pseudomonadota</taxon>
        <taxon>Gammaproteobacteria</taxon>
        <taxon>Aeromonadales</taxon>
        <taxon>Aeromonadaceae</taxon>
        <taxon>Zobellella</taxon>
    </lineage>
</organism>
<dbReference type="SMART" id="SM00283">
    <property type="entry name" value="MA"/>
    <property type="match status" value="1"/>
</dbReference>
<keyword evidence="6" id="KW-1133">Transmembrane helix</keyword>
<evidence type="ECO:0000256" key="3">
    <source>
        <dbReference type="ARBA" id="ARBA00029447"/>
    </source>
</evidence>
<feature type="coiled-coil region" evidence="5">
    <location>
        <begin position="289"/>
        <end position="337"/>
    </location>
</feature>
<dbReference type="RefSeq" id="WP_096779449.1">
    <property type="nucleotide sequence ID" value="NZ_CP012621.1"/>
</dbReference>
<dbReference type="SMART" id="SM00086">
    <property type="entry name" value="PAC"/>
    <property type="match status" value="1"/>
</dbReference>
<feature type="transmembrane region" description="Helical" evidence="6">
    <location>
        <begin position="151"/>
        <end position="169"/>
    </location>
</feature>
<protein>
    <submittedName>
        <fullName evidence="9">Aerotaxis receptor Aer</fullName>
    </submittedName>
</protein>
<dbReference type="SUPFAM" id="SSF58104">
    <property type="entry name" value="Methyl-accepting chemotaxis protein (MCP) signaling domain"/>
    <property type="match status" value="1"/>
</dbReference>